<keyword evidence="2" id="KW-1185">Reference proteome</keyword>
<evidence type="ECO:0000313" key="2">
    <source>
        <dbReference type="Proteomes" id="UP001187531"/>
    </source>
</evidence>
<dbReference type="AlphaFoldDB" id="A0AA88I6P2"/>
<dbReference type="EMBL" id="JAVRJZ010000005">
    <property type="protein sequence ID" value="KAK2722855.1"/>
    <property type="molecule type" value="Genomic_DNA"/>
</dbReference>
<reference evidence="1" key="1">
    <citation type="submission" date="2023-07" db="EMBL/GenBank/DDBJ databases">
        <title>Chromosome-level genome assembly of Artemia franciscana.</title>
        <authorList>
            <person name="Jo E."/>
        </authorList>
    </citation>
    <scope>NUCLEOTIDE SEQUENCE</scope>
    <source>
        <tissue evidence="1">Whole body</tissue>
    </source>
</reference>
<evidence type="ECO:0000313" key="1">
    <source>
        <dbReference type="EMBL" id="KAK2722855.1"/>
    </source>
</evidence>
<name>A0AA88I6P2_ARTSF</name>
<protein>
    <recommendedName>
        <fullName evidence="3">C-type lectin domain-containing protein</fullName>
    </recommendedName>
</protein>
<organism evidence="1 2">
    <name type="scientific">Artemia franciscana</name>
    <name type="common">Brine shrimp</name>
    <name type="synonym">Artemia sanfranciscana</name>
    <dbReference type="NCBI Taxonomy" id="6661"/>
    <lineage>
        <taxon>Eukaryota</taxon>
        <taxon>Metazoa</taxon>
        <taxon>Ecdysozoa</taxon>
        <taxon>Arthropoda</taxon>
        <taxon>Crustacea</taxon>
        <taxon>Branchiopoda</taxon>
        <taxon>Anostraca</taxon>
        <taxon>Artemiidae</taxon>
        <taxon>Artemia</taxon>
    </lineage>
</organism>
<comment type="caution">
    <text evidence="1">The sequence shown here is derived from an EMBL/GenBank/DDBJ whole genome shotgun (WGS) entry which is preliminary data.</text>
</comment>
<dbReference type="Proteomes" id="UP001187531">
    <property type="component" value="Unassembled WGS sequence"/>
</dbReference>
<gene>
    <name evidence="1" type="ORF">QYM36_003151</name>
</gene>
<accession>A0AA88I6P2</accession>
<proteinExistence type="predicted"/>
<evidence type="ECO:0008006" key="3">
    <source>
        <dbReference type="Google" id="ProtNLM"/>
    </source>
</evidence>
<sequence length="919" mass="106938">MKDSQGNNRWMTYKGFDKVKKPHPFFHLGFHDCATLEKTDSGAYKIFSGHCKCCHNDDRREFKFVCEIKLNANKRSIQKHENDEKKKLQKEKEDARLAYLQRENLKQFNSLVNLIEKMECKRKDIQKTHGCIGNFKRKCNCLTRLTVEKTAAKKICDKASGKLVELESSTVCEKEIPDTFSHLDIDTLQQCKNNKIQMHFNCTGEGRECLCLTAILQPPNIDEAVKHCDKIKGKIVQRNSQSKIDTNFVNHLIQEKSVEKWDDSFICETNIKDDNLDRVDFDNLKLCQNKRFQKPHKCIASPSKKCKCITFFQQPLEHNNALQICQKMEGTLPNSIFKEELEELILDYWRTQNENTVVKNQQIMFEDKSAMIERSNGKKPHVNILTSSPKKGSFMCMSDINDEYSHIDWIEMKKCSNKKIQKSHQCIGNPKENCKCMTFFQQPLEKNEAIKQCQEMDGNLVNSGFKEQLERSYLDYWKSNSGESFKENKDLIFKNNEYAEINWSNPETPQPLNRQDASKACNKVEGSLVQETSIELERFLEHLETEKSIDIETDNKFIINDTNYIDVKWSAESRKRANIETSKKIEEGSFICVSNISDNTLNPIDFENLKLCKDNRIQKSYECVGNPKENCKCMTFFQQPLEENDAIKQCQEMGGNLVNSGFKEQLERSYLDYWKSNSGESFEENKYLIFKNDEYAEINWSNPKTPQVDIKSINKKMKGSFICSTEIRDEYSQVDFKELKKCFNKKIQKSYECIGNPRENCKCMTFFQGPLEKKEAIQQCQEMGGNLVDISFKQKLEESYLDYWKNKIGKKFKENTDLIFKNDEYAEIKWSNPETPQVDIKSINKKNMGSFICSTKIEDDLSHVDLTELKKCSNSKIQHFYKCAGIKGGKCQCWTAFLKPLNRQDASKECNKVEGSLVQ</sequence>